<keyword evidence="1" id="KW-1133">Transmembrane helix</keyword>
<feature type="transmembrane region" description="Helical" evidence="1">
    <location>
        <begin position="6"/>
        <end position="23"/>
    </location>
</feature>
<evidence type="ECO:0000313" key="3">
    <source>
        <dbReference type="Proteomes" id="UP001589607"/>
    </source>
</evidence>
<sequence>MKKNSLKYLILTLIGLLWLKIFFPFGDYCSGLLDGLMMLFFGGIFTLLFIILFFVNIFHVNKQNRKFDYILVLIFLFFSFFFFIMINLKQDKFWTRIIWEGDMDVNKNYDIGNLKLYKNNTFEAIYEEGCYKCVAVGDFKMKHDTLYLLRKDIVQKTDSVFTDKYLFNKNKTRLLSIQNSFISLKKVEY</sequence>
<comment type="caution">
    <text evidence="2">The sequence shown here is derived from an EMBL/GenBank/DDBJ whole genome shotgun (WGS) entry which is preliminary data.</text>
</comment>
<evidence type="ECO:0000256" key="1">
    <source>
        <dbReference type="SAM" id="Phobius"/>
    </source>
</evidence>
<dbReference type="RefSeq" id="WP_236454840.1">
    <property type="nucleotide sequence ID" value="NZ_CBCSGE010000007.1"/>
</dbReference>
<proteinExistence type="predicted"/>
<protein>
    <submittedName>
        <fullName evidence="2">Uncharacterized protein</fullName>
    </submittedName>
</protein>
<keyword evidence="1" id="KW-0472">Membrane</keyword>
<keyword evidence="1" id="KW-0812">Transmembrane</keyword>
<keyword evidence="3" id="KW-1185">Reference proteome</keyword>
<dbReference type="EMBL" id="JBHMEY010000001">
    <property type="protein sequence ID" value="MFB9095060.1"/>
    <property type="molecule type" value="Genomic_DNA"/>
</dbReference>
<name>A0ABV5GI53_9FLAO</name>
<dbReference type="Proteomes" id="UP001589607">
    <property type="component" value="Unassembled WGS sequence"/>
</dbReference>
<reference evidence="2 3" key="1">
    <citation type="submission" date="2024-09" db="EMBL/GenBank/DDBJ databases">
        <authorList>
            <person name="Sun Q."/>
            <person name="Mori K."/>
        </authorList>
    </citation>
    <scope>NUCLEOTIDE SEQUENCE [LARGE SCALE GENOMIC DNA]</scope>
    <source>
        <strain evidence="2 3">CECT 7955</strain>
    </source>
</reference>
<accession>A0ABV5GI53</accession>
<gene>
    <name evidence="2" type="ORF">ACFFVF_00905</name>
</gene>
<feature type="transmembrane region" description="Helical" evidence="1">
    <location>
        <begin position="35"/>
        <end position="57"/>
    </location>
</feature>
<evidence type="ECO:0000313" key="2">
    <source>
        <dbReference type="EMBL" id="MFB9095060.1"/>
    </source>
</evidence>
<organism evidence="2 3">
    <name type="scientific">Flavobacterium jumunjinense</name>
    <dbReference type="NCBI Taxonomy" id="998845"/>
    <lineage>
        <taxon>Bacteria</taxon>
        <taxon>Pseudomonadati</taxon>
        <taxon>Bacteroidota</taxon>
        <taxon>Flavobacteriia</taxon>
        <taxon>Flavobacteriales</taxon>
        <taxon>Flavobacteriaceae</taxon>
        <taxon>Flavobacterium</taxon>
    </lineage>
</organism>
<feature type="transmembrane region" description="Helical" evidence="1">
    <location>
        <begin position="69"/>
        <end position="88"/>
    </location>
</feature>